<comment type="caution">
    <text evidence="3">The sequence shown here is derived from an EMBL/GenBank/DDBJ whole genome shotgun (WGS) entry which is preliminary data.</text>
</comment>
<dbReference type="InterPro" id="IPR032466">
    <property type="entry name" value="Metal_Hydrolase"/>
</dbReference>
<dbReference type="SUPFAM" id="SSF51338">
    <property type="entry name" value="Composite domain of metallo-dependent hydrolases"/>
    <property type="match status" value="1"/>
</dbReference>
<dbReference type="InterPro" id="IPR011059">
    <property type="entry name" value="Metal-dep_hydrolase_composite"/>
</dbReference>
<dbReference type="Proteomes" id="UP000245523">
    <property type="component" value="Unassembled WGS sequence"/>
</dbReference>
<evidence type="ECO:0000259" key="2">
    <source>
        <dbReference type="Pfam" id="PF01979"/>
    </source>
</evidence>
<dbReference type="CDD" id="cd01298">
    <property type="entry name" value="ATZ_TRZ_like"/>
    <property type="match status" value="1"/>
</dbReference>
<evidence type="ECO:0000313" key="4">
    <source>
        <dbReference type="Proteomes" id="UP000245523"/>
    </source>
</evidence>
<dbReference type="Gene3D" id="2.30.40.10">
    <property type="entry name" value="Urease, subunit C, domain 1"/>
    <property type="match status" value="1"/>
</dbReference>
<dbReference type="RefSeq" id="WP_109587822.1">
    <property type="nucleotide sequence ID" value="NZ_QGHD01000036.1"/>
</dbReference>
<evidence type="ECO:0000313" key="3">
    <source>
        <dbReference type="EMBL" id="PWK92257.1"/>
    </source>
</evidence>
<dbReference type="PANTHER" id="PTHR43794:SF11">
    <property type="entry name" value="AMIDOHYDROLASE-RELATED DOMAIN-CONTAINING PROTEIN"/>
    <property type="match status" value="1"/>
</dbReference>
<organism evidence="3 4">
    <name type="scientific">Hallerella porci</name>
    <dbReference type="NCBI Taxonomy" id="1945871"/>
    <lineage>
        <taxon>Bacteria</taxon>
        <taxon>Pseudomonadati</taxon>
        <taxon>Fibrobacterota</taxon>
        <taxon>Fibrobacteria</taxon>
        <taxon>Fibrobacterales</taxon>
        <taxon>Fibrobacteraceae</taxon>
        <taxon>Hallerella</taxon>
    </lineage>
</organism>
<proteinExistence type="predicted"/>
<evidence type="ECO:0000256" key="1">
    <source>
        <dbReference type="ARBA" id="ARBA00022801"/>
    </source>
</evidence>
<dbReference type="Gene3D" id="3.20.20.140">
    <property type="entry name" value="Metal-dependent hydrolases"/>
    <property type="match status" value="1"/>
</dbReference>
<feature type="domain" description="Amidohydrolase-related" evidence="2">
    <location>
        <begin position="51"/>
        <end position="391"/>
    </location>
</feature>
<keyword evidence="1" id="KW-0378">Hydrolase</keyword>
<dbReference type="InterPro" id="IPR050287">
    <property type="entry name" value="MTA/SAH_deaminase"/>
</dbReference>
<dbReference type="Pfam" id="PF01979">
    <property type="entry name" value="Amidohydro_1"/>
    <property type="match status" value="1"/>
</dbReference>
<dbReference type="PANTHER" id="PTHR43794">
    <property type="entry name" value="AMINOHYDROLASE SSNA-RELATED"/>
    <property type="match status" value="1"/>
</dbReference>
<gene>
    <name evidence="3" type="ORF">B0H50_1367</name>
</gene>
<sequence length="416" mass="46233">MSQILIQSVLLDDERVDILIQENIFQKIAKEKTLSVSDPNSVIIDGSHFAIVPAFYNTHTHAAMTFCRGLSDDVPLKIWLEKYIWPREASLTPEDVYIASRYAILEMIRSGTVFFADMYWFRTETALAARELGIRASIGVTFADLLKKDFEENCQFVEENLADYSGRVQLAIAPHAIYTNSAETLKRCAEISERFLLPYHIHVAETEHEERGSVTPTQGLSPVEFLDSLGVLSERTVAAHLVHVSEKDLQILAKRKATCAHNPCSNMKLSSGTFQMKRFLEHGIRVALGTDGAASNNNLDMREEMKFASLLAKMTSGDPTVLSATDTLKMATRNGAEAFGLNAGVIAEGKLADALLLNLGEPCFATGDVVSNWVYAANSSVIDTVICDGKLLMRHREISDSEEIERDFRNRFSSRS</sequence>
<dbReference type="EMBL" id="QGHD01000036">
    <property type="protein sequence ID" value="PWK92257.1"/>
    <property type="molecule type" value="Genomic_DNA"/>
</dbReference>
<dbReference type="InterPro" id="IPR006680">
    <property type="entry name" value="Amidohydro-rel"/>
</dbReference>
<accession>A0ABX5LL85</accession>
<keyword evidence="4" id="KW-1185">Reference proteome</keyword>
<protein>
    <submittedName>
        <fullName evidence="3">5-methylthioadenosine/S-adenosylhomocysteine deaminase</fullName>
    </submittedName>
</protein>
<name>A0ABX5LL85_9BACT</name>
<dbReference type="SUPFAM" id="SSF51556">
    <property type="entry name" value="Metallo-dependent hydrolases"/>
    <property type="match status" value="1"/>
</dbReference>
<reference evidence="3 4" key="1">
    <citation type="submission" date="2018-05" db="EMBL/GenBank/DDBJ databases">
        <title>Animal gut microbial communities from fecal samples from Wisconsin, USA.</title>
        <authorList>
            <person name="Neumann A."/>
        </authorList>
    </citation>
    <scope>NUCLEOTIDE SEQUENCE [LARGE SCALE GENOMIC DNA]</scope>
    <source>
        <strain evidence="3 4">UWS4</strain>
    </source>
</reference>